<dbReference type="AlphaFoldDB" id="A0A6A3H8W1"/>
<organism evidence="1 2">
    <name type="scientific">Phytophthora rubi</name>
    <dbReference type="NCBI Taxonomy" id="129364"/>
    <lineage>
        <taxon>Eukaryota</taxon>
        <taxon>Sar</taxon>
        <taxon>Stramenopiles</taxon>
        <taxon>Oomycota</taxon>
        <taxon>Peronosporomycetes</taxon>
        <taxon>Peronosporales</taxon>
        <taxon>Peronosporaceae</taxon>
        <taxon>Phytophthora</taxon>
    </lineage>
</organism>
<comment type="caution">
    <text evidence="1">The sequence shown here is derived from an EMBL/GenBank/DDBJ whole genome shotgun (WGS) entry which is preliminary data.</text>
</comment>
<reference evidence="1 2" key="1">
    <citation type="submission" date="2018-09" db="EMBL/GenBank/DDBJ databases">
        <title>Genomic investigation of the strawberry pathogen Phytophthora fragariae indicates pathogenicity is determined by transcriptional variation in three key races.</title>
        <authorList>
            <person name="Adams T.M."/>
            <person name="Armitage A.D."/>
            <person name="Sobczyk M.K."/>
            <person name="Bates H.J."/>
            <person name="Dunwell J.M."/>
            <person name="Nellist C.F."/>
            <person name="Harrison R.J."/>
        </authorList>
    </citation>
    <scope>NUCLEOTIDE SEQUENCE [LARGE SCALE GENOMIC DNA]</scope>
    <source>
        <strain evidence="1 2">SCRP249</strain>
    </source>
</reference>
<proteinExistence type="predicted"/>
<dbReference type="Proteomes" id="UP000429607">
    <property type="component" value="Unassembled WGS sequence"/>
</dbReference>
<gene>
    <name evidence="1" type="ORF">PR001_g28751</name>
</gene>
<dbReference type="EMBL" id="QXFV01005325">
    <property type="protein sequence ID" value="KAE8965384.1"/>
    <property type="molecule type" value="Genomic_DNA"/>
</dbReference>
<evidence type="ECO:0000313" key="2">
    <source>
        <dbReference type="Proteomes" id="UP000429607"/>
    </source>
</evidence>
<accession>A0A6A3H8W1</accession>
<name>A0A6A3H8W1_9STRA</name>
<sequence>MASAVCVPTEFVGAVTHVGRELTVSLSDGRGTYQGARIQQSSGHHPHHFPRYRLFQAKVRLESRQAQES</sequence>
<evidence type="ECO:0000313" key="1">
    <source>
        <dbReference type="EMBL" id="KAE8965384.1"/>
    </source>
</evidence>
<protein>
    <submittedName>
        <fullName evidence="1">Uncharacterized protein</fullName>
    </submittedName>
</protein>